<name>A0A1E5FZW4_9FIRM</name>
<keyword evidence="1" id="KW-0472">Membrane</keyword>
<protein>
    <recommendedName>
        <fullName evidence="2">DUF4367 domain-containing protein</fullName>
    </recommendedName>
</protein>
<comment type="caution">
    <text evidence="3">The sequence shown here is derived from an EMBL/GenBank/DDBJ whole genome shotgun (WGS) entry which is preliminary data.</text>
</comment>
<gene>
    <name evidence="3" type="ORF">BHF68_10340</name>
</gene>
<evidence type="ECO:0000259" key="2">
    <source>
        <dbReference type="Pfam" id="PF14285"/>
    </source>
</evidence>
<keyword evidence="1" id="KW-0812">Transmembrane</keyword>
<evidence type="ECO:0000256" key="1">
    <source>
        <dbReference type="SAM" id="Phobius"/>
    </source>
</evidence>
<evidence type="ECO:0000313" key="4">
    <source>
        <dbReference type="Proteomes" id="UP000094296"/>
    </source>
</evidence>
<evidence type="ECO:0000313" key="3">
    <source>
        <dbReference type="EMBL" id="OEF96121.1"/>
    </source>
</evidence>
<keyword evidence="1" id="KW-1133">Transmembrane helix</keyword>
<dbReference type="OrthoDB" id="2937252at2"/>
<dbReference type="Pfam" id="PF14285">
    <property type="entry name" value="DUF4367"/>
    <property type="match status" value="1"/>
</dbReference>
<accession>A0A1E5FZW4</accession>
<dbReference type="EMBL" id="MIJE01000033">
    <property type="protein sequence ID" value="OEF96121.1"/>
    <property type="molecule type" value="Genomic_DNA"/>
</dbReference>
<sequence>MNERKKSIHEQLLKKTIKMQIDKIELPKNEKQNNWEKIQRELTLSDSKPRTSKKRFVVVSLVASLLISIVAIYVVGPTTQIMTGTQTQHLTPDDFIWEIDDSIVFHELESREFTIEQAQEIANFDIIIPVYIPNNFDLQYVVSPVSEIYYRTNHITLHYESEDMDYPLTIEQQYYGKGFTLGMTVDHEDTKIEHLTIDNKTITLFTFKDGKLLLWLELPHMLVSIRGFIDRDEIFRIAQSMI</sequence>
<dbReference type="RefSeq" id="WP_069644042.1">
    <property type="nucleotide sequence ID" value="NZ_MIJE01000033.1"/>
</dbReference>
<dbReference type="InterPro" id="IPR025377">
    <property type="entry name" value="DUF4367"/>
</dbReference>
<dbReference type="AlphaFoldDB" id="A0A1E5FZW4"/>
<proteinExistence type="predicted"/>
<feature type="transmembrane region" description="Helical" evidence="1">
    <location>
        <begin position="56"/>
        <end position="76"/>
    </location>
</feature>
<dbReference type="Proteomes" id="UP000094296">
    <property type="component" value="Unassembled WGS sequence"/>
</dbReference>
<keyword evidence="4" id="KW-1185">Reference proteome</keyword>
<feature type="domain" description="DUF4367" evidence="2">
    <location>
        <begin position="128"/>
        <end position="241"/>
    </location>
</feature>
<reference evidence="3 4" key="1">
    <citation type="submission" date="2016-09" db="EMBL/GenBank/DDBJ databases">
        <title>Draft genome sequence for the type strain of Desulfuribacillus alkaliarsenatis AHT28, an obligately anaerobic, sulfidogenic bacterium isolated from Russian soda lake sediments.</title>
        <authorList>
            <person name="Abin C.A."/>
            <person name="Hollibaugh J.T."/>
        </authorList>
    </citation>
    <scope>NUCLEOTIDE SEQUENCE [LARGE SCALE GENOMIC DNA]</scope>
    <source>
        <strain evidence="3 4">AHT28</strain>
    </source>
</reference>
<dbReference type="STRING" id="766136.BHF68_10340"/>
<organism evidence="3 4">
    <name type="scientific">Desulfuribacillus alkaliarsenatis</name>
    <dbReference type="NCBI Taxonomy" id="766136"/>
    <lineage>
        <taxon>Bacteria</taxon>
        <taxon>Bacillati</taxon>
        <taxon>Bacillota</taxon>
        <taxon>Desulfuribacillia</taxon>
        <taxon>Desulfuribacillales</taxon>
        <taxon>Desulfuribacillaceae</taxon>
        <taxon>Desulfuribacillus</taxon>
    </lineage>
</organism>